<evidence type="ECO:0000313" key="1">
    <source>
        <dbReference type="EMBL" id="MQA20289.1"/>
    </source>
</evidence>
<protein>
    <submittedName>
        <fullName evidence="1">Uncharacterized protein</fullName>
    </submittedName>
</protein>
<name>A0A843S7T8_9BURK</name>
<dbReference type="EMBL" id="WHUF01000003">
    <property type="protein sequence ID" value="MQA20289.1"/>
    <property type="molecule type" value="Genomic_DNA"/>
</dbReference>
<comment type="caution">
    <text evidence="1">The sequence shown here is derived from an EMBL/GenBank/DDBJ whole genome shotgun (WGS) entry which is preliminary data.</text>
</comment>
<gene>
    <name evidence="1" type="ORF">GEV01_12280</name>
</gene>
<keyword evidence="2" id="KW-1185">Reference proteome</keyword>
<organism evidence="1 2">
    <name type="scientific">Rugamonas rivuli</name>
    <dbReference type="NCBI Taxonomy" id="2743358"/>
    <lineage>
        <taxon>Bacteria</taxon>
        <taxon>Pseudomonadati</taxon>
        <taxon>Pseudomonadota</taxon>
        <taxon>Betaproteobacteria</taxon>
        <taxon>Burkholderiales</taxon>
        <taxon>Oxalobacteraceae</taxon>
        <taxon>Telluria group</taxon>
        <taxon>Rugamonas</taxon>
    </lineage>
</organism>
<dbReference type="AlphaFoldDB" id="A0A843S7T8"/>
<proteinExistence type="predicted"/>
<dbReference type="Proteomes" id="UP000444318">
    <property type="component" value="Unassembled WGS sequence"/>
</dbReference>
<accession>A0A843S7T8</accession>
<sequence>MAAMFLEDPDFAAYALCDVLADGYEVDLALLLPQLESAFDAVWARVPDLAGRVREFFSGSDRLHWAPDAVDGWYCVPVENGFDVYNQKHGHWERFIQFSTEKEAMMFVLRAALI</sequence>
<reference evidence="1 2" key="1">
    <citation type="submission" date="2019-10" db="EMBL/GenBank/DDBJ databases">
        <title>Two novel species isolated from a subtropical stream in China.</title>
        <authorList>
            <person name="Lu H."/>
        </authorList>
    </citation>
    <scope>NUCLEOTIDE SEQUENCE [LARGE SCALE GENOMIC DNA]</scope>
    <source>
        <strain evidence="1 2">FT103W</strain>
    </source>
</reference>
<evidence type="ECO:0000313" key="2">
    <source>
        <dbReference type="Proteomes" id="UP000444318"/>
    </source>
</evidence>